<dbReference type="SMART" id="SM00091">
    <property type="entry name" value="PAS"/>
    <property type="match status" value="2"/>
</dbReference>
<protein>
    <submittedName>
        <fullName evidence="4">Diguanylate cyclase/phosphodiesterase</fullName>
    </submittedName>
</protein>
<dbReference type="Pfam" id="PF08448">
    <property type="entry name" value="PAS_4"/>
    <property type="match status" value="1"/>
</dbReference>
<dbReference type="InterPro" id="IPR029787">
    <property type="entry name" value="Nucleotide_cyclase"/>
</dbReference>
<organism evidence="4 5">
    <name type="scientific">Oharaeibacter diazotrophicus</name>
    <dbReference type="NCBI Taxonomy" id="1920512"/>
    <lineage>
        <taxon>Bacteria</taxon>
        <taxon>Pseudomonadati</taxon>
        <taxon>Pseudomonadota</taxon>
        <taxon>Alphaproteobacteria</taxon>
        <taxon>Hyphomicrobiales</taxon>
        <taxon>Pleomorphomonadaceae</taxon>
        <taxon>Oharaeibacter</taxon>
    </lineage>
</organism>
<dbReference type="PROSITE" id="PS50883">
    <property type="entry name" value="EAL"/>
    <property type="match status" value="1"/>
</dbReference>
<dbReference type="OrthoDB" id="9814202at2"/>
<dbReference type="PROSITE" id="PS50112">
    <property type="entry name" value="PAS"/>
    <property type="match status" value="2"/>
</dbReference>
<dbReference type="NCBIfam" id="TIGR00229">
    <property type="entry name" value="sensory_box"/>
    <property type="match status" value="1"/>
</dbReference>
<feature type="domain" description="GGDEF" evidence="3">
    <location>
        <begin position="299"/>
        <end position="431"/>
    </location>
</feature>
<proteinExistence type="predicted"/>
<dbReference type="EMBL" id="SNXY01000007">
    <property type="protein sequence ID" value="TDP85298.1"/>
    <property type="molecule type" value="Genomic_DNA"/>
</dbReference>
<dbReference type="CDD" id="cd01948">
    <property type="entry name" value="EAL"/>
    <property type="match status" value="1"/>
</dbReference>
<dbReference type="Gene3D" id="3.30.450.20">
    <property type="entry name" value="PAS domain"/>
    <property type="match status" value="2"/>
</dbReference>
<dbReference type="InterPro" id="IPR043128">
    <property type="entry name" value="Rev_trsase/Diguanyl_cyclase"/>
</dbReference>
<feature type="domain" description="PAS" evidence="1">
    <location>
        <begin position="30"/>
        <end position="66"/>
    </location>
</feature>
<evidence type="ECO:0000259" key="3">
    <source>
        <dbReference type="PROSITE" id="PS50887"/>
    </source>
</evidence>
<dbReference type="InterPro" id="IPR013656">
    <property type="entry name" value="PAS_4"/>
</dbReference>
<dbReference type="Pfam" id="PF12860">
    <property type="entry name" value="PAS_7"/>
    <property type="match status" value="1"/>
</dbReference>
<dbReference type="RefSeq" id="WP_126541157.1">
    <property type="nucleotide sequence ID" value="NZ_BSPM01000004.1"/>
</dbReference>
<evidence type="ECO:0000259" key="2">
    <source>
        <dbReference type="PROSITE" id="PS50883"/>
    </source>
</evidence>
<dbReference type="AlphaFoldDB" id="A0A4V3CW75"/>
<comment type="caution">
    <text evidence="4">The sequence shown here is derived from an EMBL/GenBank/DDBJ whole genome shotgun (WGS) entry which is preliminary data.</text>
</comment>
<dbReference type="SMART" id="SM00267">
    <property type="entry name" value="GGDEF"/>
    <property type="match status" value="1"/>
</dbReference>
<dbReference type="SUPFAM" id="SSF55073">
    <property type="entry name" value="Nucleotide cyclase"/>
    <property type="match status" value="1"/>
</dbReference>
<dbReference type="Pfam" id="PF00563">
    <property type="entry name" value="EAL"/>
    <property type="match status" value="1"/>
</dbReference>
<dbReference type="SUPFAM" id="SSF141868">
    <property type="entry name" value="EAL domain-like"/>
    <property type="match status" value="1"/>
</dbReference>
<dbReference type="InterPro" id="IPR035919">
    <property type="entry name" value="EAL_sf"/>
</dbReference>
<dbReference type="PANTHER" id="PTHR44757">
    <property type="entry name" value="DIGUANYLATE CYCLASE DGCP"/>
    <property type="match status" value="1"/>
</dbReference>
<dbReference type="PROSITE" id="PS50887">
    <property type="entry name" value="GGDEF"/>
    <property type="match status" value="1"/>
</dbReference>
<feature type="domain" description="PAS" evidence="1">
    <location>
        <begin position="151"/>
        <end position="201"/>
    </location>
</feature>
<reference evidence="4 5" key="1">
    <citation type="submission" date="2019-03" db="EMBL/GenBank/DDBJ databases">
        <title>Genomic Encyclopedia of Type Strains, Phase IV (KMG-IV): sequencing the most valuable type-strain genomes for metagenomic binning, comparative biology and taxonomic classification.</title>
        <authorList>
            <person name="Goeker M."/>
        </authorList>
    </citation>
    <scope>NUCLEOTIDE SEQUENCE [LARGE SCALE GENOMIC DNA]</scope>
    <source>
        <strain evidence="4 5">DSM 102969</strain>
    </source>
</reference>
<dbReference type="InterPro" id="IPR035965">
    <property type="entry name" value="PAS-like_dom_sf"/>
</dbReference>
<dbReference type="InterPro" id="IPR052155">
    <property type="entry name" value="Biofilm_reg_signaling"/>
</dbReference>
<dbReference type="Pfam" id="PF00990">
    <property type="entry name" value="GGDEF"/>
    <property type="match status" value="1"/>
</dbReference>
<dbReference type="PANTHER" id="PTHR44757:SF2">
    <property type="entry name" value="BIOFILM ARCHITECTURE MAINTENANCE PROTEIN MBAA"/>
    <property type="match status" value="1"/>
</dbReference>
<sequence>MHNRSRRLPRPRPVEMLRRGLSVARSWVTGRTALREVLDSLPQGVVLLDSDGRYVHWNPRYADIYSGSADLFRVGARLEDTLRVGVRRGHYPEAIGREEEWIARRLHAIRNPAGKSEQRLADGRWILIDERPTSDGGYIGIRVDVTDLKRRETAYRQLFDDNPVPMLVLAADDRTVLAANGAAVDQFGFPAEDLIGRPFVLMADGEDDLATDRDADDPAQERRCVTAAGDVVDMQIYARPHVFGDDDAVLLALFDVTERNRAKAEAAYLAHHDYLTGLANRSYLNLRLGEILEGAEPGTSVGILLVDLDHFKSINDTLGHHAGDALLKEVARRIRAALAPGDVAARLGGDEFVVVTTFEDVADLGATAEALIASFAPAITVDEQEIRPQASIGVAIWPADGATPEELLRNADLALYRAKAEGRGTYRYFETEMDARLRKRRALELELRTAIDDGQLSVHYQPLVDLSTRTVTSFEALVRWQHPERGAIPPVEFIPLAEEGNLIGRIGEFVLREACRTALAWPEEVRVAVNLSPLQFRSGTLFQTVRRILFETGLPATRLELEITEALLLERTDNVLATLHALRALGVRIAMDDFGTGYSSLSYLRSFPFDKIKIDQSFIRDVASDPEAVAIVRAIVTLGGSLGMRVTAEGIEDEAAVGLLDAVGCNEGQGYFFSRPCRGEDVPVLLNRAREGLARTG</sequence>
<dbReference type="Proteomes" id="UP000294547">
    <property type="component" value="Unassembled WGS sequence"/>
</dbReference>
<evidence type="ECO:0000313" key="5">
    <source>
        <dbReference type="Proteomes" id="UP000294547"/>
    </source>
</evidence>
<keyword evidence="5" id="KW-1185">Reference proteome</keyword>
<dbReference type="Gene3D" id="3.30.70.270">
    <property type="match status" value="1"/>
</dbReference>
<accession>A0A4V3CW75</accession>
<dbReference type="CDD" id="cd01949">
    <property type="entry name" value="GGDEF"/>
    <property type="match status" value="1"/>
</dbReference>
<dbReference type="Gene3D" id="3.20.20.450">
    <property type="entry name" value="EAL domain"/>
    <property type="match status" value="1"/>
</dbReference>
<feature type="domain" description="EAL" evidence="2">
    <location>
        <begin position="440"/>
        <end position="690"/>
    </location>
</feature>
<dbReference type="InterPro" id="IPR000014">
    <property type="entry name" value="PAS"/>
</dbReference>
<dbReference type="InterPro" id="IPR001633">
    <property type="entry name" value="EAL_dom"/>
</dbReference>
<gene>
    <name evidence="4" type="ORF">EDD54_2150</name>
</gene>
<dbReference type="SUPFAM" id="SSF55785">
    <property type="entry name" value="PYP-like sensor domain (PAS domain)"/>
    <property type="match status" value="2"/>
</dbReference>
<evidence type="ECO:0000313" key="4">
    <source>
        <dbReference type="EMBL" id="TDP85298.1"/>
    </source>
</evidence>
<dbReference type="NCBIfam" id="TIGR00254">
    <property type="entry name" value="GGDEF"/>
    <property type="match status" value="1"/>
</dbReference>
<evidence type="ECO:0000259" key="1">
    <source>
        <dbReference type="PROSITE" id="PS50112"/>
    </source>
</evidence>
<dbReference type="SMART" id="SM00052">
    <property type="entry name" value="EAL"/>
    <property type="match status" value="1"/>
</dbReference>
<name>A0A4V3CW75_9HYPH</name>
<dbReference type="InterPro" id="IPR000160">
    <property type="entry name" value="GGDEF_dom"/>
</dbReference>